<protein>
    <submittedName>
        <fullName evidence="3">Uncharacterized protein</fullName>
    </submittedName>
</protein>
<evidence type="ECO:0000256" key="2">
    <source>
        <dbReference type="SAM" id="Phobius"/>
    </source>
</evidence>
<dbReference type="STRING" id="394096.DB31_0923"/>
<evidence type="ECO:0000313" key="4">
    <source>
        <dbReference type="Proteomes" id="UP000028725"/>
    </source>
</evidence>
<dbReference type="EMBL" id="JMCB01000010">
    <property type="protein sequence ID" value="KFE66450.1"/>
    <property type="molecule type" value="Genomic_DNA"/>
</dbReference>
<feature type="compositionally biased region" description="Polar residues" evidence="1">
    <location>
        <begin position="8"/>
        <end position="19"/>
    </location>
</feature>
<feature type="transmembrane region" description="Helical" evidence="2">
    <location>
        <begin position="148"/>
        <end position="173"/>
    </location>
</feature>
<proteinExistence type="predicted"/>
<evidence type="ECO:0000313" key="3">
    <source>
        <dbReference type="EMBL" id="KFE66450.1"/>
    </source>
</evidence>
<accession>A0A085WFI7</accession>
<gene>
    <name evidence="3" type="ORF">DB31_0923</name>
</gene>
<feature type="region of interest" description="Disordered" evidence="1">
    <location>
        <begin position="1"/>
        <end position="61"/>
    </location>
</feature>
<feature type="compositionally biased region" description="Polar residues" evidence="1">
    <location>
        <begin position="49"/>
        <end position="61"/>
    </location>
</feature>
<evidence type="ECO:0000256" key="1">
    <source>
        <dbReference type="SAM" id="MobiDB-lite"/>
    </source>
</evidence>
<keyword evidence="2" id="KW-1133">Transmembrane helix</keyword>
<keyword evidence="2" id="KW-0472">Membrane</keyword>
<keyword evidence="2" id="KW-0812">Transmembrane</keyword>
<dbReference type="RefSeq" id="WP_240486886.1">
    <property type="nucleotide sequence ID" value="NZ_JMCB01000010.1"/>
</dbReference>
<sequence length="218" mass="22794">MGAKPAGSRSNLRAVSKTGSARAVPASRSEPDPDMELDDAEPRKPVLPPTTSSRGYAANNNSGKIVAPEEVIAGTREFIGELTKSDKIAFGGAALVVLSCFVPWKETAVDGEVLGLMSSGIGALLGAALIIGAMFARVRRTMPKVDPSALWMTQLGVSFLCVLYTVVFIKGAFDSTQVPSNFGNQMTWNSSPSFGVFLGLIGAIGALVGSVMGLRERT</sequence>
<feature type="transmembrane region" description="Helical" evidence="2">
    <location>
        <begin position="193"/>
        <end position="214"/>
    </location>
</feature>
<dbReference type="PATRIC" id="fig|394096.3.peg.5269"/>
<comment type="caution">
    <text evidence="3">The sequence shown here is derived from an EMBL/GenBank/DDBJ whole genome shotgun (WGS) entry which is preliminary data.</text>
</comment>
<dbReference type="Proteomes" id="UP000028725">
    <property type="component" value="Unassembled WGS sequence"/>
</dbReference>
<feature type="transmembrane region" description="Helical" evidence="2">
    <location>
        <begin position="116"/>
        <end position="136"/>
    </location>
</feature>
<dbReference type="AlphaFoldDB" id="A0A085WFI7"/>
<keyword evidence="4" id="KW-1185">Reference proteome</keyword>
<name>A0A085WFI7_9BACT</name>
<organism evidence="3 4">
    <name type="scientific">Hyalangium minutum</name>
    <dbReference type="NCBI Taxonomy" id="394096"/>
    <lineage>
        <taxon>Bacteria</taxon>
        <taxon>Pseudomonadati</taxon>
        <taxon>Myxococcota</taxon>
        <taxon>Myxococcia</taxon>
        <taxon>Myxococcales</taxon>
        <taxon>Cystobacterineae</taxon>
        <taxon>Archangiaceae</taxon>
        <taxon>Hyalangium</taxon>
    </lineage>
</organism>
<reference evidence="3 4" key="1">
    <citation type="submission" date="2014-04" db="EMBL/GenBank/DDBJ databases">
        <title>Genome assembly of Hyalangium minutum DSM 14724.</title>
        <authorList>
            <person name="Sharma G."/>
            <person name="Subramanian S."/>
        </authorList>
    </citation>
    <scope>NUCLEOTIDE SEQUENCE [LARGE SCALE GENOMIC DNA]</scope>
    <source>
        <strain evidence="3 4">DSM 14724</strain>
    </source>
</reference>